<dbReference type="Gene3D" id="2.60.40.150">
    <property type="entry name" value="C2 domain"/>
    <property type="match status" value="2"/>
</dbReference>
<accession>A0A1I8JHN5</accession>
<feature type="compositionally biased region" description="Low complexity" evidence="1">
    <location>
        <begin position="547"/>
        <end position="565"/>
    </location>
</feature>
<dbReference type="PROSITE" id="PS50004">
    <property type="entry name" value="C2"/>
    <property type="match status" value="1"/>
</dbReference>
<organism evidence="3 4">
    <name type="scientific">Macrostomum lignano</name>
    <dbReference type="NCBI Taxonomy" id="282301"/>
    <lineage>
        <taxon>Eukaryota</taxon>
        <taxon>Metazoa</taxon>
        <taxon>Spiralia</taxon>
        <taxon>Lophotrochozoa</taxon>
        <taxon>Platyhelminthes</taxon>
        <taxon>Rhabditophora</taxon>
        <taxon>Macrostomorpha</taxon>
        <taxon>Macrostomida</taxon>
        <taxon>Macrostomidae</taxon>
        <taxon>Macrostomum</taxon>
    </lineage>
</organism>
<name>A0A1I8JHN5_9PLAT</name>
<dbReference type="GO" id="GO:0005544">
    <property type="term" value="F:calcium-dependent phospholipid binding"/>
    <property type="evidence" value="ECO:0007669"/>
    <property type="project" value="TreeGrafter"/>
</dbReference>
<dbReference type="GO" id="GO:0017156">
    <property type="term" value="P:calcium-ion regulated exocytosis"/>
    <property type="evidence" value="ECO:0007669"/>
    <property type="project" value="TreeGrafter"/>
</dbReference>
<feature type="region of interest" description="Disordered" evidence="1">
    <location>
        <begin position="960"/>
        <end position="989"/>
    </location>
</feature>
<dbReference type="Pfam" id="PF00168">
    <property type="entry name" value="C2"/>
    <property type="match status" value="1"/>
</dbReference>
<dbReference type="SUPFAM" id="SSF49562">
    <property type="entry name" value="C2 domain (Calcium/lipid-binding domain, CaLB)"/>
    <property type="match status" value="1"/>
</dbReference>
<dbReference type="InterPro" id="IPR000008">
    <property type="entry name" value="C2_dom"/>
</dbReference>
<feature type="region of interest" description="Disordered" evidence="1">
    <location>
        <begin position="1141"/>
        <end position="1162"/>
    </location>
</feature>
<feature type="compositionally biased region" description="Pro residues" evidence="1">
    <location>
        <begin position="1145"/>
        <end position="1155"/>
    </location>
</feature>
<evidence type="ECO:0000256" key="1">
    <source>
        <dbReference type="SAM" id="MobiDB-lite"/>
    </source>
</evidence>
<protein>
    <submittedName>
        <fullName evidence="4">C2 domain-containing protein</fullName>
    </submittedName>
</protein>
<dbReference type="GO" id="GO:0001786">
    <property type="term" value="F:phosphatidylserine binding"/>
    <property type="evidence" value="ECO:0007669"/>
    <property type="project" value="TreeGrafter"/>
</dbReference>
<sequence length="1228" mass="130983">QDASKAAVSVSVKTVAHSSASRHDVIVDGRRSSDWMTQMSLLDRSDLSHALSVLLAKMQALGGWLASRGGVLRLTSESPGFLDEDEPRLVELGVTHKVDRGCDAVLQINLQAMDSLVADHYHAVGESLSRSSSSFSVVGDPQTSMGVSASSAVRVAVESSADVSPAWTLPSPLLRASVLSLPVPSASSVRSMRVAPASWFLAWSSARWIRPDLRVLLAGLRLRFPVSAARTALPGIGSAVCLGFFAGGAWAPVPVSEALAFLASSAFRSSQRRMTRKRWVFCRSPSLAKTSLPSFLGQFSFGRSSRRLRLLSSELHQMKMQPSVLADLTTLTGRPARSWSMSAASMVRQALSSSSAVRSCSSPKTMTAGSPSAGGRPAVPRSRRRRSLRRWLRVRRASAEGPVARAGMSPAEPAASPSAPGGAALVPESPAGVAGAPASAGPSARSNTLGIRGYVKQYHGLQAGKPDPHTQIRPKPLDGSPASEPSAESGNWSGGNFGCQQAAGKSESMQAAEAAILAAEEPSSGRPSRSRAGGAVDYLRRQRARSQGDVQDQQQLPQSGSSSGDADTTASLLEEFGIDVNLYRGADSADSDCGSARHETSLGRLCVRLEMESGGRLAVTVLEARHLMSRLPGNVSFFYVSFRAGPDGGKHRTQLVSAACNPKFLERRFVLHCDSEEAARDLLLVFRVKERATSFRGKSQLLGVCSIPAAPLLKLGSGGHEFWRDLQTPPSELASRPGQPPSRLHASLAYSQKQRLLTIGLLECRDLRVKDTDVSVQFRVSLMRQERKKKSRKGPPLKLSSSAELSTINQEFRFRVAPGAQDDGETYLMVVACARTRMAMVGARLLGRAVIGPVSVAGGSGAAQWSDCFRNQPSTVHQGDSDVLLMSDSNVLLMSDSDVLLMSDSDVLLMSDSDVLLMSDSDVLFLMAILITVLPLLCFIKLNDANERKWQNTGYIYRPRQLPGSPLSGTGRRPPRLQPPPQQPPPQPPLHKWPPNCCCCRCFDRRLACPLFEDAAGEAAEDPLPADACWPLTRRLVVRTGAGGGGGGGRADVSGGGGVGGAEQVAAAADRQGVTATCSRLVPGKSGRAAAEAHGVKDSRDSAVVGLCAEAGSGGGGGGRRKPAGWLRLLATVVRCRFASQQSLPSPPLPPPPPDGEAASEKLSERFNCFSNSSSWPRKLKFGDMLAIDSVGDREMPARQWTRQRPDVSRTFSELKDRWNGECKLRRA</sequence>
<dbReference type="AlphaFoldDB" id="A0A1I8JHN5"/>
<feature type="region of interest" description="Disordered" evidence="1">
    <location>
        <begin position="542"/>
        <end position="568"/>
    </location>
</feature>
<evidence type="ECO:0000259" key="2">
    <source>
        <dbReference type="PROSITE" id="PS50004"/>
    </source>
</evidence>
<feature type="domain" description="C2" evidence="2">
    <location>
        <begin position="601"/>
        <end position="724"/>
    </location>
</feature>
<evidence type="ECO:0000313" key="4">
    <source>
        <dbReference type="WBParaSite" id="maker-uti_cns_0047920-snap-gene-0.5-mRNA-1"/>
    </source>
</evidence>
<keyword evidence="3" id="KW-1185">Reference proteome</keyword>
<dbReference type="Proteomes" id="UP000095280">
    <property type="component" value="Unplaced"/>
</dbReference>
<dbReference type="PANTHER" id="PTHR10024">
    <property type="entry name" value="SYNAPTOTAGMIN"/>
    <property type="match status" value="1"/>
</dbReference>
<dbReference type="GO" id="GO:0070382">
    <property type="term" value="C:exocytic vesicle"/>
    <property type="evidence" value="ECO:0007669"/>
    <property type="project" value="TreeGrafter"/>
</dbReference>
<reference evidence="4" key="1">
    <citation type="submission" date="2016-11" db="UniProtKB">
        <authorList>
            <consortium name="WormBaseParasite"/>
        </authorList>
    </citation>
    <scope>IDENTIFICATION</scope>
</reference>
<proteinExistence type="predicted"/>
<dbReference type="GO" id="GO:0000149">
    <property type="term" value="F:SNARE binding"/>
    <property type="evidence" value="ECO:0007669"/>
    <property type="project" value="TreeGrafter"/>
</dbReference>
<dbReference type="CDD" id="cd00030">
    <property type="entry name" value="C2"/>
    <property type="match status" value="1"/>
</dbReference>
<feature type="region of interest" description="Disordered" evidence="1">
    <location>
        <begin position="354"/>
        <end position="445"/>
    </location>
</feature>
<feature type="compositionally biased region" description="Basic residues" evidence="1">
    <location>
        <begin position="381"/>
        <end position="396"/>
    </location>
</feature>
<feature type="compositionally biased region" description="Pro residues" evidence="1">
    <location>
        <begin position="976"/>
        <end position="989"/>
    </location>
</feature>
<dbReference type="SMART" id="SM00239">
    <property type="entry name" value="C2"/>
    <property type="match status" value="2"/>
</dbReference>
<dbReference type="PANTHER" id="PTHR10024:SF234">
    <property type="entry name" value="SYNAPTOTAGMIN-15-RELATED"/>
    <property type="match status" value="1"/>
</dbReference>
<dbReference type="GO" id="GO:0005509">
    <property type="term" value="F:calcium ion binding"/>
    <property type="evidence" value="ECO:0007669"/>
    <property type="project" value="TreeGrafter"/>
</dbReference>
<dbReference type="GO" id="GO:0030276">
    <property type="term" value="F:clathrin binding"/>
    <property type="evidence" value="ECO:0007669"/>
    <property type="project" value="TreeGrafter"/>
</dbReference>
<dbReference type="GO" id="GO:0005886">
    <property type="term" value="C:plasma membrane"/>
    <property type="evidence" value="ECO:0007669"/>
    <property type="project" value="TreeGrafter"/>
</dbReference>
<dbReference type="WBParaSite" id="maker-uti_cns_0047920-snap-gene-0.5-mRNA-1">
    <property type="protein sequence ID" value="maker-uti_cns_0047920-snap-gene-0.5-mRNA-1"/>
    <property type="gene ID" value="maker-uti_cns_0047920-snap-gene-0.5"/>
</dbReference>
<feature type="region of interest" description="Disordered" evidence="1">
    <location>
        <begin position="460"/>
        <end position="506"/>
    </location>
</feature>
<dbReference type="InterPro" id="IPR035892">
    <property type="entry name" value="C2_domain_sf"/>
</dbReference>
<feature type="compositionally biased region" description="Low complexity" evidence="1">
    <location>
        <begin position="406"/>
        <end position="444"/>
    </location>
</feature>
<evidence type="ECO:0000313" key="3">
    <source>
        <dbReference type="Proteomes" id="UP000095280"/>
    </source>
</evidence>